<feature type="transmembrane region" description="Helical" evidence="6">
    <location>
        <begin position="200"/>
        <end position="220"/>
    </location>
</feature>
<keyword evidence="3 6" id="KW-0812">Transmembrane</keyword>
<feature type="transmembrane region" description="Helical" evidence="6">
    <location>
        <begin position="480"/>
        <end position="502"/>
    </location>
</feature>
<dbReference type="InterPro" id="IPR045225">
    <property type="entry name" value="Uracil/uridine/allantoin_perm"/>
</dbReference>
<accession>A0AAX4K8X6</accession>
<evidence type="ECO:0000313" key="8">
    <source>
        <dbReference type="Proteomes" id="UP001358614"/>
    </source>
</evidence>
<dbReference type="GeneID" id="91099217"/>
<evidence type="ECO:0000256" key="1">
    <source>
        <dbReference type="ARBA" id="ARBA00004141"/>
    </source>
</evidence>
<proteinExistence type="inferred from homology"/>
<dbReference type="InterPro" id="IPR001248">
    <property type="entry name" value="Pur-cyt_permease"/>
</dbReference>
<evidence type="ECO:0000256" key="4">
    <source>
        <dbReference type="ARBA" id="ARBA00022989"/>
    </source>
</evidence>
<feature type="transmembrane region" description="Helical" evidence="6">
    <location>
        <begin position="49"/>
        <end position="69"/>
    </location>
</feature>
<dbReference type="PANTHER" id="PTHR30618">
    <property type="entry name" value="NCS1 FAMILY PURINE/PYRIMIDINE TRANSPORTER"/>
    <property type="match status" value="1"/>
</dbReference>
<feature type="transmembrane region" description="Helical" evidence="6">
    <location>
        <begin position="329"/>
        <end position="349"/>
    </location>
</feature>
<dbReference type="CDD" id="cd11482">
    <property type="entry name" value="SLC-NCS1sbd_NRT1-like"/>
    <property type="match status" value="1"/>
</dbReference>
<gene>
    <name evidence="7" type="ORF">V865_000413</name>
</gene>
<feature type="transmembrane region" description="Helical" evidence="6">
    <location>
        <begin position="102"/>
        <end position="125"/>
    </location>
</feature>
<reference evidence="7 8" key="1">
    <citation type="submission" date="2024-01" db="EMBL/GenBank/DDBJ databases">
        <title>Comparative genomics of Cryptococcus and Kwoniella reveals pathogenesis evolution and contrasting modes of karyotype evolution via chromosome fusion or intercentromeric recombination.</title>
        <authorList>
            <person name="Coelho M.A."/>
            <person name="David-Palma M."/>
            <person name="Shea T."/>
            <person name="Bowers K."/>
            <person name="McGinley-Smith S."/>
            <person name="Mohammad A.W."/>
            <person name="Gnirke A."/>
            <person name="Yurkov A.M."/>
            <person name="Nowrousian M."/>
            <person name="Sun S."/>
            <person name="Cuomo C.A."/>
            <person name="Heitman J."/>
        </authorList>
    </citation>
    <scope>NUCLEOTIDE SEQUENCE [LARGE SCALE GENOMIC DNA]</scope>
    <source>
        <strain evidence="7 8">PYCC6329</strain>
    </source>
</reference>
<evidence type="ECO:0000256" key="5">
    <source>
        <dbReference type="ARBA" id="ARBA00023136"/>
    </source>
</evidence>
<feature type="transmembrane region" description="Helical" evidence="6">
    <location>
        <begin position="438"/>
        <end position="460"/>
    </location>
</feature>
<dbReference type="FunFam" id="1.10.4160.10:FF:000001">
    <property type="entry name" value="Uracil permease, putative"/>
    <property type="match status" value="1"/>
</dbReference>
<comment type="subcellular location">
    <subcellularLocation>
        <location evidence="1">Membrane</location>
        <topology evidence="1">Multi-pass membrane protein</topology>
    </subcellularLocation>
</comment>
<keyword evidence="5 6" id="KW-0472">Membrane</keyword>
<keyword evidence="8" id="KW-1185">Reference proteome</keyword>
<dbReference type="RefSeq" id="XP_066080341.1">
    <property type="nucleotide sequence ID" value="XM_066224244.1"/>
</dbReference>
<dbReference type="NCBIfam" id="TIGR00800">
    <property type="entry name" value="ncs1"/>
    <property type="match status" value="1"/>
</dbReference>
<name>A0AAX4K8X6_9TREE</name>
<dbReference type="GO" id="GO:0015205">
    <property type="term" value="F:nucleobase transmembrane transporter activity"/>
    <property type="evidence" value="ECO:0007669"/>
    <property type="project" value="TreeGrafter"/>
</dbReference>
<sequence>MKIKVKEVLKKLESDHVPTLSRKELFLATTDLLPVTDEKKTWDSWTFGVGFWVADCFNLNTFLIASSMITAGLNWWQSLLGVIIGYSMVGPFIVLNARPGAVWGLVFPAVCRTTFGVFGTFWPIFTRATIACVWWGSQCWLGGQCVHVLIRAIWPSFTTIKNTMPASTGTSTDYVISFIIFWLLSLPTIRVPIHKLRWLLFAKAIVGPMAGLTLLGWSVKRAGGAGPILSQQATLKGSKLAWQMVTSIGDCFGNLVTLIVNAPDFASRAKTPFASVWSQLLTMPLGFSITSFLGIVICSSSAVQWGQPIWNVVKIMEAMLDGAEPSRRAGLAFIAMGFIYVTLLMNVVGNSIAAGCDFTALFPRYLSIRRGGYIAAIVGICINPWLLYKSPQTLTKFLAANGIFLACIAGPMISDYWLVRKGHIRINDLYVVDKKGWYWYSAGINWRGYLGMLCGFAINLPGFISTIQPSINVSQAAMKIYYLLWLTGPGVSGLVYYLACLLSPPPGMNKTFEEVDESAGEPRVDQIVINAATTAGRVSTPSTAPEIEAGQQRSEREVRSINDIADIAVSKRSDVIKRSITR</sequence>
<feature type="transmembrane region" description="Helical" evidence="6">
    <location>
        <begin position="280"/>
        <end position="303"/>
    </location>
</feature>
<dbReference type="PANTHER" id="PTHR30618:SF2">
    <property type="entry name" value="ALLANTOIN PERMEASE-RELATED"/>
    <property type="match status" value="1"/>
</dbReference>
<dbReference type="AlphaFoldDB" id="A0AAX4K8X6"/>
<dbReference type="EMBL" id="CP144089">
    <property type="protein sequence ID" value="WWD02374.1"/>
    <property type="molecule type" value="Genomic_DNA"/>
</dbReference>
<feature type="transmembrane region" description="Helical" evidence="6">
    <location>
        <begin position="75"/>
        <end position="95"/>
    </location>
</feature>
<organism evidence="7 8">
    <name type="scientific">Kwoniella europaea PYCC6329</name>
    <dbReference type="NCBI Taxonomy" id="1423913"/>
    <lineage>
        <taxon>Eukaryota</taxon>
        <taxon>Fungi</taxon>
        <taxon>Dikarya</taxon>
        <taxon>Basidiomycota</taxon>
        <taxon>Agaricomycotina</taxon>
        <taxon>Tremellomycetes</taxon>
        <taxon>Tremellales</taxon>
        <taxon>Cryptococcaceae</taxon>
        <taxon>Kwoniella</taxon>
    </lineage>
</organism>
<feature type="transmembrane region" description="Helical" evidence="6">
    <location>
        <begin position="394"/>
        <end position="418"/>
    </location>
</feature>
<evidence type="ECO:0000256" key="2">
    <source>
        <dbReference type="ARBA" id="ARBA00008974"/>
    </source>
</evidence>
<feature type="transmembrane region" description="Helical" evidence="6">
    <location>
        <begin position="370"/>
        <end position="388"/>
    </location>
</feature>
<evidence type="ECO:0000256" key="6">
    <source>
        <dbReference type="SAM" id="Phobius"/>
    </source>
</evidence>
<evidence type="ECO:0008006" key="9">
    <source>
        <dbReference type="Google" id="ProtNLM"/>
    </source>
</evidence>
<keyword evidence="4 6" id="KW-1133">Transmembrane helix</keyword>
<dbReference type="GO" id="GO:0005886">
    <property type="term" value="C:plasma membrane"/>
    <property type="evidence" value="ECO:0007669"/>
    <property type="project" value="TreeGrafter"/>
</dbReference>
<evidence type="ECO:0000256" key="3">
    <source>
        <dbReference type="ARBA" id="ARBA00022692"/>
    </source>
</evidence>
<feature type="transmembrane region" description="Helical" evidence="6">
    <location>
        <begin position="240"/>
        <end position="260"/>
    </location>
</feature>
<dbReference type="Proteomes" id="UP001358614">
    <property type="component" value="Chromosome 1"/>
</dbReference>
<evidence type="ECO:0000313" key="7">
    <source>
        <dbReference type="EMBL" id="WWD02374.1"/>
    </source>
</evidence>
<comment type="similarity">
    <text evidence="2">Belongs to the purine-cytosine permease (2.A.39) family.</text>
</comment>
<dbReference type="Pfam" id="PF02133">
    <property type="entry name" value="Transp_cyt_pur"/>
    <property type="match status" value="1"/>
</dbReference>
<protein>
    <recommendedName>
        <fullName evidence="9">Uracil permease</fullName>
    </recommendedName>
</protein>
<feature type="transmembrane region" description="Helical" evidence="6">
    <location>
        <begin position="174"/>
        <end position="193"/>
    </location>
</feature>
<dbReference type="InterPro" id="IPR012681">
    <property type="entry name" value="NCS1"/>
</dbReference>
<dbReference type="KEGG" id="ker:91099217"/>
<dbReference type="Gene3D" id="1.10.4160.10">
    <property type="entry name" value="Hydantoin permease"/>
    <property type="match status" value="1"/>
</dbReference>